<dbReference type="InterPro" id="IPR043502">
    <property type="entry name" value="DNA/RNA_pol_sf"/>
</dbReference>
<evidence type="ECO:0000256" key="5">
    <source>
        <dbReference type="ARBA" id="ARBA00022705"/>
    </source>
</evidence>
<evidence type="ECO:0000256" key="2">
    <source>
        <dbReference type="ARBA" id="ARBA00012417"/>
    </source>
</evidence>
<dbReference type="SUPFAM" id="SSF57184">
    <property type="entry name" value="Growth factor receptor domain"/>
    <property type="match status" value="1"/>
</dbReference>
<dbReference type="Gene3D" id="1.10.287.690">
    <property type="entry name" value="Helix hairpin bin"/>
    <property type="match status" value="1"/>
</dbReference>
<organism evidence="10">
    <name type="scientific">Hexamita inflata</name>
    <dbReference type="NCBI Taxonomy" id="28002"/>
    <lineage>
        <taxon>Eukaryota</taxon>
        <taxon>Metamonada</taxon>
        <taxon>Diplomonadida</taxon>
        <taxon>Hexamitidae</taxon>
        <taxon>Hexamitinae</taxon>
        <taxon>Hexamita</taxon>
    </lineage>
</organism>
<evidence type="ECO:0000313" key="11">
    <source>
        <dbReference type="EMBL" id="CAL6096398.1"/>
    </source>
</evidence>
<proteinExistence type="inferred from homology"/>
<keyword evidence="3" id="KW-0808">Transferase</keyword>
<evidence type="ECO:0000256" key="3">
    <source>
        <dbReference type="ARBA" id="ARBA00022679"/>
    </source>
</evidence>
<dbReference type="PROSITE" id="PS00116">
    <property type="entry name" value="DNA_POLYMERASE_B"/>
    <property type="match status" value="1"/>
</dbReference>
<keyword evidence="12" id="KW-1185">Reference proteome</keyword>
<dbReference type="GO" id="GO:0003677">
    <property type="term" value="F:DNA binding"/>
    <property type="evidence" value="ECO:0007669"/>
    <property type="project" value="UniProtKB-KW"/>
</dbReference>
<evidence type="ECO:0000313" key="12">
    <source>
        <dbReference type="Proteomes" id="UP001642409"/>
    </source>
</evidence>
<protein>
    <recommendedName>
        <fullName evidence="2">DNA-directed DNA polymerase</fullName>
        <ecNumber evidence="2">2.7.7.7</ecNumber>
    </recommendedName>
</protein>
<dbReference type="SUPFAM" id="SSF56672">
    <property type="entry name" value="DNA/RNA polymerases"/>
    <property type="match status" value="1"/>
</dbReference>
<name>A0AA86TXP8_9EUKA</name>
<sequence length="1788" mass="208191">MDQLYNYIVKLIQDLNKKSEEAKSKTLASRYINQAYELFIRLPKEYHLASPIIQSYMDDISNEQLLILKPLTKHIDIIHQLDNYNKVLDETQSEDGQIDTQITQILQSQNYPATYTPDQVLEAERTKYINENKLSASVKQQDLLQQIILDNYTITPLYTQPQKTETSLSTIIYGAEFVNKKNPLINFTVNVPQLIQPENENLLYTTLQKVQTTELNDLIKKKMRIGQPDEKKMFIQLGNNTNVQFTTLQHACRAFYYGMHNPDYYSDGKPESTNQFLQNEGIQLQMFFKEQGGKYISNPAFEKKFSKALYFVRNNDDACLYAALFLAYVYKMRAITLGDVEYKFSQNDFMRKLQKYQDNQNQNLFHFTQLLINELQINEPYDSEVIRSFESHFQKRVLIINQNEEMSNLPDSPDQLILYKTNEPHYTVVTSYTAFIGNINAKFDSKYYSYCYQHQNWFDKKYKCKHCIGNCKKCFACQKYHENKGELQVCEACGIKYYNGECEEAHKKICKKFETCSDCKHKYFKNHMCEFANKNLFQQIKLKSSHENFITFDIESLFKPTETKYISEHVPFVICYQLVKYENLKYKIVDDEQYMYTNNFNGIQKKGFYIVGLDCCEKFIDMLLNPVFCNEYKQIYAHNGSKYDNILILQKNIQKYKTDILMPNGRLIQLGISDKVNTIFIKDSCLLVAMPLKKFNENLQLGMNLEKEEQDYKFMTTTILEIFIQQGGQFDKIKNCKLQNVSQQYLAEHAEKDYVQRYIDYCIQDVNILSQGLIKFSEMFDQNFGISILQYLTISSATQALYLANSNKNANGPSLFEMSLYDKKFNKSKVEKKFQKIIQDVNNFNKIYGTDYKTIEVLGTNVKVGKYNIDLQVKLDDEIAAIEVDGVYFHGLALNDEKQSKSVTSNKVELQKRLTAHNIKNDYLIKNLQTFGYQQLFRITDLQVEDFIKENDLIIDIDNNFNIDNRDVFRGGRTECFVNKRKFDSTKFCLKAFDLTSQYPSMMMHNLPLSNPVVTEGGDTQYINNLTNYALNLTGTAEELLIKYLKRESEKRVGFVKCKILPPQNLQTPCLGVKINGKLLFPLCRTCAQNQACDMSNKAVCTHSVEQRVLYGYFPDCEMIQAIHLGYRIQQVYETIIYQNSAYNTPEFIGNKYIQKLIYFKTLYSDPADYNNEVLYALDEILDYKLVGQKVFIKIKGSDMEFEEIKENKALKQIYKLMLNSLYGRFGMNIVRQESQVVQTKEELDQLVYSGQNCQIKNIGNKWLVKSDDPEELQILKKCKSNFFLAGYVTASSRICLYQLQEHIRQNYKGEILYSDTDSCYCLVPIEFKSVQNFPLKMTLGIKNEIAISDANEWVCIGSKAYAYTNGKKYKQAGKGITIKGDSLELKAGTNERVFDIYNSIVTGELGKKFEVKQESNFNIQHTTQNLFKIFTNDNYSKTIQMNECKRLMQNDFSTIPFGYVKQQVQQVQQVEYEPKSIVQCVQYNEQKRLGAINEFVDISQLETKQKTMLQYLCNSAEKPLSLFFDIDADIQIEKLLDEIIRTYNIDVIYINKSDLINKNKYHIFCPQIVYANIVEMNYDLFKGNRKNITQICQIGDEQSSQAAGHGKSAVDNIYCNGRLLRLPYQYKNVPGSLEKNVTKGRYTLFYEYRNGQFKKIESPDLTLYVVQDQLDKKFINQEVQLPKIQIPEKQVKPEKPVKLADQEKLIGCIEKYCEQYNLSADGGYKLRADVIMCLLFELGNDVDKTMLILQQLVNKKLFKETFGTTSLETTVQNLSKKQYVKPLKSLK</sequence>
<dbReference type="GO" id="GO:0000166">
    <property type="term" value="F:nucleotide binding"/>
    <property type="evidence" value="ECO:0007669"/>
    <property type="project" value="InterPro"/>
</dbReference>
<keyword evidence="7" id="KW-0238">DNA-binding</keyword>
<dbReference type="SUPFAM" id="SSF53098">
    <property type="entry name" value="Ribonuclease H-like"/>
    <property type="match status" value="1"/>
</dbReference>
<keyword evidence="5" id="KW-0235">DNA replication</keyword>
<comment type="caution">
    <text evidence="10">The sequence shown here is derived from an EMBL/GenBank/DDBJ whole genome shotgun (WGS) entry which is preliminary data.</text>
</comment>
<evidence type="ECO:0000256" key="1">
    <source>
        <dbReference type="ARBA" id="ARBA00005755"/>
    </source>
</evidence>
<dbReference type="GO" id="GO:0006260">
    <property type="term" value="P:DNA replication"/>
    <property type="evidence" value="ECO:0007669"/>
    <property type="project" value="UniProtKB-KW"/>
</dbReference>
<dbReference type="InterPro" id="IPR017964">
    <property type="entry name" value="DNA-dir_DNA_pol_B_CS"/>
</dbReference>
<reference evidence="10" key="1">
    <citation type="submission" date="2023-06" db="EMBL/GenBank/DDBJ databases">
        <authorList>
            <person name="Kurt Z."/>
        </authorList>
    </citation>
    <scope>NUCLEOTIDE SEQUENCE</scope>
</reference>
<reference evidence="11 12" key="2">
    <citation type="submission" date="2024-07" db="EMBL/GenBank/DDBJ databases">
        <authorList>
            <person name="Akdeniz Z."/>
        </authorList>
    </citation>
    <scope>NUCLEOTIDE SEQUENCE [LARGE SCALE GENOMIC DNA]</scope>
</reference>
<dbReference type="InterPro" id="IPR009030">
    <property type="entry name" value="Growth_fac_rcpt_cys_sf"/>
</dbReference>
<accession>A0AA86TXP8</accession>
<evidence type="ECO:0000313" key="10">
    <source>
        <dbReference type="EMBL" id="CAI9930927.1"/>
    </source>
</evidence>
<evidence type="ECO:0000256" key="8">
    <source>
        <dbReference type="ARBA" id="ARBA00049244"/>
    </source>
</evidence>
<comment type="catalytic activity">
    <reaction evidence="8">
        <text>DNA(n) + a 2'-deoxyribonucleoside 5'-triphosphate = DNA(n+1) + diphosphate</text>
        <dbReference type="Rhea" id="RHEA:22508"/>
        <dbReference type="Rhea" id="RHEA-COMP:17339"/>
        <dbReference type="Rhea" id="RHEA-COMP:17340"/>
        <dbReference type="ChEBI" id="CHEBI:33019"/>
        <dbReference type="ChEBI" id="CHEBI:61560"/>
        <dbReference type="ChEBI" id="CHEBI:173112"/>
        <dbReference type="EC" id="2.7.7.7"/>
    </reaction>
</comment>
<dbReference type="InterPro" id="IPR012337">
    <property type="entry name" value="RNaseH-like_sf"/>
</dbReference>
<gene>
    <name evidence="10" type="ORF">HINF_LOCUS18572</name>
    <name evidence="11" type="ORF">HINF_LOCUS68411</name>
</gene>
<feature type="domain" description="DNA-directed DNA polymerase family B mitochondria/virus" evidence="9">
    <location>
        <begin position="950"/>
        <end position="1167"/>
    </location>
</feature>
<evidence type="ECO:0000259" key="9">
    <source>
        <dbReference type="Pfam" id="PF03175"/>
    </source>
</evidence>
<comment type="similarity">
    <text evidence="1">Belongs to the DNA polymerase type-B family.</text>
</comment>
<keyword evidence="4" id="KW-0548">Nucleotidyltransferase</keyword>
<evidence type="ECO:0000256" key="6">
    <source>
        <dbReference type="ARBA" id="ARBA00022932"/>
    </source>
</evidence>
<dbReference type="InterPro" id="IPR004868">
    <property type="entry name" value="DNA-dir_DNA_pol_B_mt/vir"/>
</dbReference>
<dbReference type="Proteomes" id="UP001642409">
    <property type="component" value="Unassembled WGS sequence"/>
</dbReference>
<evidence type="ECO:0000256" key="4">
    <source>
        <dbReference type="ARBA" id="ARBA00022695"/>
    </source>
</evidence>
<dbReference type="Pfam" id="PF03175">
    <property type="entry name" value="DNA_pol_B_2"/>
    <property type="match status" value="3"/>
</dbReference>
<dbReference type="EC" id="2.7.7.7" evidence="2"/>
<dbReference type="EMBL" id="CAXDID020000485">
    <property type="protein sequence ID" value="CAL6096398.1"/>
    <property type="molecule type" value="Genomic_DNA"/>
</dbReference>
<evidence type="ECO:0000256" key="7">
    <source>
        <dbReference type="ARBA" id="ARBA00023125"/>
    </source>
</evidence>
<feature type="domain" description="DNA-directed DNA polymerase family B mitochondria/virus" evidence="9">
    <location>
        <begin position="1206"/>
        <end position="1268"/>
    </location>
</feature>
<keyword evidence="6" id="KW-0239">DNA-directed DNA polymerase</keyword>
<feature type="domain" description="DNA-directed DNA polymerase family B mitochondria/virus" evidence="9">
    <location>
        <begin position="628"/>
        <end position="811"/>
    </location>
</feature>
<dbReference type="EMBL" id="CATOUU010000466">
    <property type="protein sequence ID" value="CAI9930927.1"/>
    <property type="molecule type" value="Genomic_DNA"/>
</dbReference>
<dbReference type="PANTHER" id="PTHR33568:SF3">
    <property type="entry name" value="DNA-DIRECTED DNA POLYMERASE"/>
    <property type="match status" value="1"/>
</dbReference>
<dbReference type="PANTHER" id="PTHR33568">
    <property type="entry name" value="DNA POLYMERASE"/>
    <property type="match status" value="1"/>
</dbReference>
<dbReference type="GO" id="GO:0003887">
    <property type="term" value="F:DNA-directed DNA polymerase activity"/>
    <property type="evidence" value="ECO:0007669"/>
    <property type="project" value="UniProtKB-KW"/>
</dbReference>